<sequence length="411" mass="44408">MDLTHFRPQPLTPYLIGILAKGVGVTKRVQRLAFSAIPHWYFGEECGCGERCPEATLASRPPFSPLDLTHFRPQPLTLYLIGIVAKGVGAAKGVHRLGWLRGPHFRPQPLAPYLIGILAMCPEARLASRPPFSPLDLTHFRLQPLASYLIGILAKGVGVAKAPQLGLNSFSPPALDAVGFAAPIFASGLTHFRPQPLAPYLIGILAKGVGAAKGVQRLAPYLIGILAKGVGAAKGVQRLGWLRGPLFRLWTNTFSPPALSAVPHWYFGEGCGCGERCPEARLASRPPFCLWTHFRPQPLAPYLIGILTKGVGAAKGVQRLAPIFASGLNSFSPPALDAVPDWYCGEGCRCGERCPEARLASRPPFLPLDLTHFRPQPLAPYLIGILAKGVGAVKGIRRLGWLRGPHFRLWT</sequence>
<proteinExistence type="predicted"/>
<accession>A0A0E0C3D4</accession>
<evidence type="ECO:0000313" key="2">
    <source>
        <dbReference type="Proteomes" id="UP000008021"/>
    </source>
</evidence>
<organism evidence="1">
    <name type="scientific">Oryza meridionalis</name>
    <dbReference type="NCBI Taxonomy" id="40149"/>
    <lineage>
        <taxon>Eukaryota</taxon>
        <taxon>Viridiplantae</taxon>
        <taxon>Streptophyta</taxon>
        <taxon>Embryophyta</taxon>
        <taxon>Tracheophyta</taxon>
        <taxon>Spermatophyta</taxon>
        <taxon>Magnoliopsida</taxon>
        <taxon>Liliopsida</taxon>
        <taxon>Poales</taxon>
        <taxon>Poaceae</taxon>
        <taxon>BOP clade</taxon>
        <taxon>Oryzoideae</taxon>
        <taxon>Oryzeae</taxon>
        <taxon>Oryzinae</taxon>
        <taxon>Oryza</taxon>
    </lineage>
</organism>
<protein>
    <submittedName>
        <fullName evidence="1">Uncharacterized protein</fullName>
    </submittedName>
</protein>
<dbReference type="Proteomes" id="UP000008021">
    <property type="component" value="Chromosome 1"/>
</dbReference>
<name>A0A0E0C3D4_9ORYZ</name>
<dbReference type="HOGENOM" id="CLU_682203_0_0_1"/>
<dbReference type="EnsemblPlants" id="OMERI01G17670.1">
    <property type="protein sequence ID" value="OMERI01G17670.1"/>
    <property type="gene ID" value="OMERI01G17670"/>
</dbReference>
<reference evidence="1" key="2">
    <citation type="submission" date="2018-05" db="EMBL/GenBank/DDBJ databases">
        <title>OmerRS3 (Oryza meridionalis Reference Sequence Version 3).</title>
        <authorList>
            <person name="Zhang J."/>
            <person name="Kudrna D."/>
            <person name="Lee S."/>
            <person name="Talag J."/>
            <person name="Welchert J."/>
            <person name="Wing R.A."/>
        </authorList>
    </citation>
    <scope>NUCLEOTIDE SEQUENCE [LARGE SCALE GENOMIC DNA]</scope>
    <source>
        <strain evidence="1">cv. OR44</strain>
    </source>
</reference>
<keyword evidence="2" id="KW-1185">Reference proteome</keyword>
<reference evidence="1" key="1">
    <citation type="submission" date="2015-04" db="UniProtKB">
        <authorList>
            <consortium name="EnsemblPlants"/>
        </authorList>
    </citation>
    <scope>IDENTIFICATION</scope>
</reference>
<evidence type="ECO:0000313" key="1">
    <source>
        <dbReference type="EnsemblPlants" id="OMERI01G17670.1"/>
    </source>
</evidence>
<dbReference type="Gramene" id="OMERI01G17670.1">
    <property type="protein sequence ID" value="OMERI01G17670.1"/>
    <property type="gene ID" value="OMERI01G17670"/>
</dbReference>
<dbReference type="AlphaFoldDB" id="A0A0E0C3D4"/>